<dbReference type="InParanoid" id="E3MZJ3"/>
<dbReference type="AlphaFoldDB" id="E3MZJ3"/>
<evidence type="ECO:0000313" key="3">
    <source>
        <dbReference type="Proteomes" id="UP000008281"/>
    </source>
</evidence>
<evidence type="ECO:0000313" key="2">
    <source>
        <dbReference type="EMBL" id="EFP12983.1"/>
    </source>
</evidence>
<gene>
    <name evidence="2" type="ORF">CRE_06844</name>
</gene>
<dbReference type="EMBL" id="DS268501">
    <property type="protein sequence ID" value="EFP12983.1"/>
    <property type="molecule type" value="Genomic_DNA"/>
</dbReference>
<accession>E3MZJ3</accession>
<dbReference type="Proteomes" id="UP000008281">
    <property type="component" value="Unassembled WGS sequence"/>
</dbReference>
<protein>
    <submittedName>
        <fullName evidence="2">Uncharacterized protein</fullName>
    </submittedName>
</protein>
<sequence>MSQKVEDMNNFSEAPSEMEQIKQEPMKYSESMTNEYPEIGLLPSPDVDAVHNNWNESKNNEWQAEFKKLDRVYNRSPSLPDAQLLMDSQRDVANNARAKDVFGRVIVSLNVDKNVDLKLIPISAYRECFPALGLPISNKDPSKRKKHDRAARSDKLEAPRRETMGIAIVNDSIDLDGDFRLKENAGRLLNALLAEYDIGNLTVTDARDGIQAKGNKQWINMICQDRCRRYIVRNLCFNGAMYYDQIKMFLNSCKSLESITLESVKTFLAVQETAEKTTCIIKNVSKKSGYFDIVKLLGRAPNIVSGYTVILLVKNGSKKFNDAVPSYAPSQHRKRMFNLILSKTRWLKVTEDFENRRRCIVQVFDREKTPYPSNIDQLGLNHLSSPFLFCP</sequence>
<reference evidence="2" key="1">
    <citation type="submission" date="2007-07" db="EMBL/GenBank/DDBJ databases">
        <title>PCAP assembly of the Caenorhabditis remanei genome.</title>
        <authorList>
            <consortium name="The Caenorhabditis remanei Sequencing Consortium"/>
            <person name="Wilson R.K."/>
        </authorList>
    </citation>
    <scope>NUCLEOTIDE SEQUENCE [LARGE SCALE GENOMIC DNA]</scope>
    <source>
        <strain evidence="2">PB4641</strain>
    </source>
</reference>
<keyword evidence="3" id="KW-1185">Reference proteome</keyword>
<dbReference type="HOGENOM" id="CLU_706452_0_0_1"/>
<feature type="region of interest" description="Disordered" evidence="1">
    <location>
        <begin position="1"/>
        <end position="27"/>
    </location>
</feature>
<proteinExistence type="predicted"/>
<evidence type="ECO:0000256" key="1">
    <source>
        <dbReference type="SAM" id="MobiDB-lite"/>
    </source>
</evidence>
<organism evidence="3">
    <name type="scientific">Caenorhabditis remanei</name>
    <name type="common">Caenorhabditis vulgaris</name>
    <dbReference type="NCBI Taxonomy" id="31234"/>
    <lineage>
        <taxon>Eukaryota</taxon>
        <taxon>Metazoa</taxon>
        <taxon>Ecdysozoa</taxon>
        <taxon>Nematoda</taxon>
        <taxon>Chromadorea</taxon>
        <taxon>Rhabditida</taxon>
        <taxon>Rhabditina</taxon>
        <taxon>Rhabditomorpha</taxon>
        <taxon>Rhabditoidea</taxon>
        <taxon>Rhabditidae</taxon>
        <taxon>Peloderinae</taxon>
        <taxon>Caenorhabditis</taxon>
    </lineage>
</organism>
<name>E3MZJ3_CAERE</name>